<keyword evidence="4 5" id="KW-0472">Membrane</keyword>
<name>A0A1F8C081_9BACT</name>
<dbReference type="GO" id="GO:0006874">
    <property type="term" value="P:intracellular calcium ion homeostasis"/>
    <property type="evidence" value="ECO:0007669"/>
    <property type="project" value="TreeGrafter"/>
</dbReference>
<dbReference type="GO" id="GO:0005262">
    <property type="term" value="F:calcium channel activity"/>
    <property type="evidence" value="ECO:0007669"/>
    <property type="project" value="TreeGrafter"/>
</dbReference>
<dbReference type="PANTHER" id="PTHR10846">
    <property type="entry name" value="SODIUM/POTASSIUM/CALCIUM EXCHANGER"/>
    <property type="match status" value="1"/>
</dbReference>
<dbReference type="GO" id="GO:0005886">
    <property type="term" value="C:plasma membrane"/>
    <property type="evidence" value="ECO:0007669"/>
    <property type="project" value="TreeGrafter"/>
</dbReference>
<evidence type="ECO:0000256" key="4">
    <source>
        <dbReference type="ARBA" id="ARBA00023136"/>
    </source>
</evidence>
<keyword evidence="3 5" id="KW-1133">Transmembrane helix</keyword>
<evidence type="ECO:0000259" key="6">
    <source>
        <dbReference type="Pfam" id="PF01699"/>
    </source>
</evidence>
<dbReference type="STRING" id="1802525.A2975_00235"/>
<feature type="transmembrane region" description="Helical" evidence="5">
    <location>
        <begin position="71"/>
        <end position="92"/>
    </location>
</feature>
<reference evidence="7 8" key="1">
    <citation type="journal article" date="2016" name="Nat. Commun.">
        <title>Thousands of microbial genomes shed light on interconnected biogeochemical processes in an aquifer system.</title>
        <authorList>
            <person name="Anantharaman K."/>
            <person name="Brown C.T."/>
            <person name="Hug L.A."/>
            <person name="Sharon I."/>
            <person name="Castelle C.J."/>
            <person name="Probst A.J."/>
            <person name="Thomas B.C."/>
            <person name="Singh A."/>
            <person name="Wilkins M.J."/>
            <person name="Karaoz U."/>
            <person name="Brodie E.L."/>
            <person name="Williams K.H."/>
            <person name="Hubbard S.S."/>
            <person name="Banfield J.F."/>
        </authorList>
    </citation>
    <scope>NUCLEOTIDE SEQUENCE [LARGE SCALE GENOMIC DNA]</scope>
</reference>
<feature type="transmembrane region" description="Helical" evidence="5">
    <location>
        <begin position="305"/>
        <end position="322"/>
    </location>
</feature>
<dbReference type="GO" id="GO:0008273">
    <property type="term" value="F:calcium, potassium:sodium antiporter activity"/>
    <property type="evidence" value="ECO:0007669"/>
    <property type="project" value="TreeGrafter"/>
</dbReference>
<feature type="domain" description="Sodium/calcium exchanger membrane region" evidence="6">
    <location>
        <begin position="6"/>
        <end position="145"/>
    </location>
</feature>
<evidence type="ECO:0000313" key="7">
    <source>
        <dbReference type="EMBL" id="OGM69771.1"/>
    </source>
</evidence>
<feature type="transmembrane region" description="Helical" evidence="5">
    <location>
        <begin position="38"/>
        <end position="59"/>
    </location>
</feature>
<comment type="subcellular location">
    <subcellularLocation>
        <location evidence="1">Membrane</location>
        <topology evidence="1">Multi-pass membrane protein</topology>
    </subcellularLocation>
</comment>
<evidence type="ECO:0000256" key="3">
    <source>
        <dbReference type="ARBA" id="ARBA00022989"/>
    </source>
</evidence>
<dbReference type="InterPro" id="IPR004481">
    <property type="entry name" value="K/Na/Ca-exchanger"/>
</dbReference>
<evidence type="ECO:0000256" key="5">
    <source>
        <dbReference type="SAM" id="Phobius"/>
    </source>
</evidence>
<evidence type="ECO:0000256" key="2">
    <source>
        <dbReference type="ARBA" id="ARBA00022692"/>
    </source>
</evidence>
<dbReference type="Gene3D" id="1.20.1420.30">
    <property type="entry name" value="NCX, central ion-binding region"/>
    <property type="match status" value="1"/>
</dbReference>
<dbReference type="Pfam" id="PF01699">
    <property type="entry name" value="Na_Ca_ex"/>
    <property type="match status" value="2"/>
</dbReference>
<dbReference type="PANTHER" id="PTHR10846:SF8">
    <property type="entry name" value="INNER MEMBRANE PROTEIN YRBG"/>
    <property type="match status" value="1"/>
</dbReference>
<feature type="transmembrane region" description="Helical" evidence="5">
    <location>
        <begin position="107"/>
        <end position="126"/>
    </location>
</feature>
<feature type="domain" description="Sodium/calcium exchanger membrane region" evidence="6">
    <location>
        <begin position="184"/>
        <end position="321"/>
    </location>
</feature>
<feature type="transmembrane region" description="Helical" evidence="5">
    <location>
        <begin position="184"/>
        <end position="202"/>
    </location>
</feature>
<sequence length="323" mass="35007">MIPALIFLLFFFSAILIKSAEMVIVAVRRLAHALQAGVFAISALVLAIGTSLPELFVGLTSALGGTPNLSFGNVLGANIANISLVAGLSAFITGRVNVVGDYLKKDVFMALVAGVLPLLLAIDGRLSRVDGLILLATYGAYVTSLFRERYLEIAEEHKKESFFVGLLHQVNHVDMAKARNYGRLFIGLALVLFSADIIVRLAKQFASVANIPVFLVGLIILSIGTTLPELAFSFKSLANRTPSMFFGNILGSIIANSTLVIGLVATIAPVEIMALDENIIAGIAFVVIFLLFWLLIRTKHRLDRWEAGFLLLLYLIFVVVEFL</sequence>
<dbReference type="AlphaFoldDB" id="A0A1F8C081"/>
<comment type="caution">
    <text evidence="7">The sequence shown here is derived from an EMBL/GenBank/DDBJ whole genome shotgun (WGS) entry which is preliminary data.</text>
</comment>
<accession>A0A1F8C081</accession>
<feature type="transmembrane region" description="Helical" evidence="5">
    <location>
        <begin position="208"/>
        <end position="232"/>
    </location>
</feature>
<evidence type="ECO:0000313" key="8">
    <source>
        <dbReference type="Proteomes" id="UP000178429"/>
    </source>
</evidence>
<feature type="transmembrane region" description="Helical" evidence="5">
    <location>
        <begin position="279"/>
        <end position="296"/>
    </location>
</feature>
<keyword evidence="2 5" id="KW-0812">Transmembrane</keyword>
<dbReference type="Proteomes" id="UP000178429">
    <property type="component" value="Unassembled WGS sequence"/>
</dbReference>
<proteinExistence type="predicted"/>
<dbReference type="EMBL" id="MGHL01000008">
    <property type="protein sequence ID" value="OGM69771.1"/>
    <property type="molecule type" value="Genomic_DNA"/>
</dbReference>
<organism evidence="7 8">
    <name type="scientific">Candidatus Woesebacteria bacterium RIFCSPLOWO2_01_FULL_44_14</name>
    <dbReference type="NCBI Taxonomy" id="1802525"/>
    <lineage>
        <taxon>Bacteria</taxon>
        <taxon>Candidatus Woeseibacteriota</taxon>
    </lineage>
</organism>
<dbReference type="InterPro" id="IPR004837">
    <property type="entry name" value="NaCa_Exmemb"/>
</dbReference>
<evidence type="ECO:0000256" key="1">
    <source>
        <dbReference type="ARBA" id="ARBA00004141"/>
    </source>
</evidence>
<dbReference type="InterPro" id="IPR044880">
    <property type="entry name" value="NCX_ion-bd_dom_sf"/>
</dbReference>
<protein>
    <recommendedName>
        <fullName evidence="6">Sodium/calcium exchanger membrane region domain-containing protein</fullName>
    </recommendedName>
</protein>
<feature type="transmembrane region" description="Helical" evidence="5">
    <location>
        <begin position="244"/>
        <end position="267"/>
    </location>
</feature>
<gene>
    <name evidence="7" type="ORF">A2975_00235</name>
</gene>